<dbReference type="EMBL" id="JAOPHQ010005759">
    <property type="protein sequence ID" value="KAK0134004.1"/>
    <property type="molecule type" value="Genomic_DNA"/>
</dbReference>
<evidence type="ECO:0000313" key="2">
    <source>
        <dbReference type="EMBL" id="KAK0134004.1"/>
    </source>
</evidence>
<evidence type="ECO:0000313" key="3">
    <source>
        <dbReference type="Proteomes" id="UP001174136"/>
    </source>
</evidence>
<protein>
    <submittedName>
        <fullName evidence="2">Uncharacterized protein</fullName>
    </submittedName>
</protein>
<keyword evidence="3" id="KW-1185">Reference proteome</keyword>
<evidence type="ECO:0000256" key="1">
    <source>
        <dbReference type="SAM" id="MobiDB-lite"/>
    </source>
</evidence>
<feature type="compositionally biased region" description="Polar residues" evidence="1">
    <location>
        <begin position="65"/>
        <end position="80"/>
    </location>
</feature>
<dbReference type="AlphaFoldDB" id="A0AA47M5L6"/>
<proteinExistence type="predicted"/>
<reference evidence="2" key="1">
    <citation type="journal article" date="2023" name="Front. Mar. Sci.">
        <title>A new Merluccius polli reference genome to investigate the effects of global change in West African waters.</title>
        <authorList>
            <person name="Mateo J.L."/>
            <person name="Blanco-Fernandez C."/>
            <person name="Garcia-Vazquez E."/>
            <person name="Machado-Schiaffino G."/>
        </authorList>
    </citation>
    <scope>NUCLEOTIDE SEQUENCE</scope>
    <source>
        <strain evidence="2">C29</strain>
        <tissue evidence="2">Fin</tissue>
    </source>
</reference>
<name>A0AA47M5L6_MERPO</name>
<organism evidence="2 3">
    <name type="scientific">Merluccius polli</name>
    <name type="common">Benguela hake</name>
    <name type="synonym">Merluccius cadenati</name>
    <dbReference type="NCBI Taxonomy" id="89951"/>
    <lineage>
        <taxon>Eukaryota</taxon>
        <taxon>Metazoa</taxon>
        <taxon>Chordata</taxon>
        <taxon>Craniata</taxon>
        <taxon>Vertebrata</taxon>
        <taxon>Euteleostomi</taxon>
        <taxon>Actinopterygii</taxon>
        <taxon>Neopterygii</taxon>
        <taxon>Teleostei</taxon>
        <taxon>Neoteleostei</taxon>
        <taxon>Acanthomorphata</taxon>
        <taxon>Zeiogadaria</taxon>
        <taxon>Gadariae</taxon>
        <taxon>Gadiformes</taxon>
        <taxon>Gadoidei</taxon>
        <taxon>Merlucciidae</taxon>
        <taxon>Merluccius</taxon>
    </lineage>
</organism>
<gene>
    <name evidence="2" type="ORF">N1851_030440</name>
</gene>
<sequence length="176" mass="20263">MEHLPDANTPHSGEPDDELGELDNILADLQDETEKNEAGTKAKRKKREKLVRWRKRDQYGRLIVETQQSSRGAGPSSQPKDTCPVHMDTSPDDASNYAPLQVQLQEANKALEAREMLTRTWDMRQTQSEEKWENARPHLLESMLSAEWTLDQSCDHCHTKRAVIRCRDCLPKPFLQ</sequence>
<feature type="region of interest" description="Disordered" evidence="1">
    <location>
        <begin position="1"/>
        <end position="95"/>
    </location>
</feature>
<dbReference type="Proteomes" id="UP001174136">
    <property type="component" value="Unassembled WGS sequence"/>
</dbReference>
<feature type="compositionally biased region" description="Basic residues" evidence="1">
    <location>
        <begin position="41"/>
        <end position="55"/>
    </location>
</feature>
<accession>A0AA47M5L6</accession>
<comment type="caution">
    <text evidence="2">The sequence shown here is derived from an EMBL/GenBank/DDBJ whole genome shotgun (WGS) entry which is preliminary data.</text>
</comment>